<dbReference type="Gene3D" id="1.10.260.40">
    <property type="entry name" value="lambda repressor-like DNA-binding domains"/>
    <property type="match status" value="1"/>
</dbReference>
<evidence type="ECO:0000259" key="1">
    <source>
        <dbReference type="PROSITE" id="PS50943"/>
    </source>
</evidence>
<dbReference type="Pfam" id="PF01381">
    <property type="entry name" value="HTH_3"/>
    <property type="match status" value="1"/>
</dbReference>
<organism evidence="2 3">
    <name type="scientific">Candidatus Fimadaptatus faecigallinarum</name>
    <dbReference type="NCBI Taxonomy" id="2840814"/>
    <lineage>
        <taxon>Bacteria</taxon>
        <taxon>Bacillati</taxon>
        <taxon>Bacillota</taxon>
        <taxon>Clostridia</taxon>
        <taxon>Eubacteriales</taxon>
        <taxon>Candidatus Fimadaptatus</taxon>
    </lineage>
</organism>
<evidence type="ECO:0000313" key="3">
    <source>
        <dbReference type="Proteomes" id="UP000824123"/>
    </source>
</evidence>
<reference evidence="2" key="1">
    <citation type="submission" date="2020-10" db="EMBL/GenBank/DDBJ databases">
        <authorList>
            <person name="Gilroy R."/>
        </authorList>
    </citation>
    <scope>NUCLEOTIDE SEQUENCE</scope>
    <source>
        <strain evidence="2">ChiSxjej2B14-8506</strain>
    </source>
</reference>
<feature type="domain" description="HTH cro/C1-type" evidence="1">
    <location>
        <begin position="12"/>
        <end position="43"/>
    </location>
</feature>
<dbReference type="Proteomes" id="UP000824123">
    <property type="component" value="Unassembled WGS sequence"/>
</dbReference>
<accession>A0A9D1LR54</accession>
<sequence length="47" mass="5185">MGDECMELGSRIRALRVDRGITQDELAQALHVTGQAVSKWETGVSLR</sequence>
<dbReference type="CDD" id="cd00093">
    <property type="entry name" value="HTH_XRE"/>
    <property type="match status" value="1"/>
</dbReference>
<dbReference type="GO" id="GO:0003677">
    <property type="term" value="F:DNA binding"/>
    <property type="evidence" value="ECO:0007669"/>
    <property type="project" value="InterPro"/>
</dbReference>
<evidence type="ECO:0000313" key="2">
    <source>
        <dbReference type="EMBL" id="HIU46440.1"/>
    </source>
</evidence>
<reference evidence="2" key="2">
    <citation type="journal article" date="2021" name="PeerJ">
        <title>Extensive microbial diversity within the chicken gut microbiome revealed by metagenomics and culture.</title>
        <authorList>
            <person name="Gilroy R."/>
            <person name="Ravi A."/>
            <person name="Getino M."/>
            <person name="Pursley I."/>
            <person name="Horton D.L."/>
            <person name="Alikhan N.F."/>
            <person name="Baker D."/>
            <person name="Gharbi K."/>
            <person name="Hall N."/>
            <person name="Watson M."/>
            <person name="Adriaenssens E.M."/>
            <person name="Foster-Nyarko E."/>
            <person name="Jarju S."/>
            <person name="Secka A."/>
            <person name="Antonio M."/>
            <person name="Oren A."/>
            <person name="Chaudhuri R.R."/>
            <person name="La Ragione R."/>
            <person name="Hildebrand F."/>
            <person name="Pallen M.J."/>
        </authorList>
    </citation>
    <scope>NUCLEOTIDE SEQUENCE</scope>
    <source>
        <strain evidence="2">ChiSxjej2B14-8506</strain>
    </source>
</reference>
<dbReference type="InterPro" id="IPR010982">
    <property type="entry name" value="Lambda_DNA-bd_dom_sf"/>
</dbReference>
<dbReference type="SUPFAM" id="SSF47413">
    <property type="entry name" value="lambda repressor-like DNA-binding domains"/>
    <property type="match status" value="1"/>
</dbReference>
<proteinExistence type="predicted"/>
<comment type="caution">
    <text evidence="2">The sequence shown here is derived from an EMBL/GenBank/DDBJ whole genome shotgun (WGS) entry which is preliminary data.</text>
</comment>
<dbReference type="AlphaFoldDB" id="A0A9D1LR54"/>
<dbReference type="InterPro" id="IPR001387">
    <property type="entry name" value="Cro/C1-type_HTH"/>
</dbReference>
<gene>
    <name evidence="2" type="ORF">IAC59_04205</name>
</gene>
<dbReference type="PROSITE" id="PS50943">
    <property type="entry name" value="HTH_CROC1"/>
    <property type="match status" value="1"/>
</dbReference>
<protein>
    <submittedName>
        <fullName evidence="2">Helix-turn-helix transcriptional regulator</fullName>
    </submittedName>
</protein>
<name>A0A9D1LR54_9FIRM</name>
<dbReference type="EMBL" id="DVNK01000028">
    <property type="protein sequence ID" value="HIU46440.1"/>
    <property type="molecule type" value="Genomic_DNA"/>
</dbReference>